<evidence type="ECO:0000313" key="2">
    <source>
        <dbReference type="Proteomes" id="UP000502006"/>
    </source>
</evidence>
<organism evidence="1 2">
    <name type="scientific">Aeromonas media</name>
    <dbReference type="NCBI Taxonomy" id="651"/>
    <lineage>
        <taxon>Bacteria</taxon>
        <taxon>Pseudomonadati</taxon>
        <taxon>Pseudomonadota</taxon>
        <taxon>Gammaproteobacteria</taxon>
        <taxon>Aeromonadales</taxon>
        <taxon>Aeromonadaceae</taxon>
        <taxon>Aeromonas</taxon>
    </lineage>
</organism>
<protein>
    <submittedName>
        <fullName evidence="1">Uncharacterized protein</fullName>
    </submittedName>
</protein>
<proteinExistence type="predicted"/>
<name>A0AAE7AHV5_AERME</name>
<evidence type="ECO:0000313" key="1">
    <source>
        <dbReference type="EMBL" id="QJT31192.1"/>
    </source>
</evidence>
<dbReference type="AlphaFoldDB" id="A0AAE7AHV5"/>
<dbReference type="Proteomes" id="UP000502006">
    <property type="component" value="Chromosome"/>
</dbReference>
<dbReference type="EMBL" id="CP038444">
    <property type="protein sequence ID" value="QJT31192.1"/>
    <property type="molecule type" value="Genomic_DNA"/>
</dbReference>
<sequence>MERPAGAHCKKSGAIQRRQVGRFSGAYQLLMQAEGVVTKAIELGGADGMTTNVPAGIYCNTGGDTYVATGNIEVGVKNSFGDIILRKTDLNYDGKQVCANGSFSCYTPQEISIKEIPNKLCVKKDSFQQVIEFNGKSGDTLNFTYREFTGGMARSAFTANFTMDLNEGDELVYKGAVIKVNAANNKQITYTVLKNFNTL</sequence>
<accession>A0AAE7AHV5</accession>
<gene>
    <name evidence="1" type="ORF">E4186_14105</name>
</gene>
<dbReference type="RefSeq" id="WP_171269083.1">
    <property type="nucleotide sequence ID" value="NZ_CP038444.1"/>
</dbReference>
<reference evidence="1 2" key="1">
    <citation type="submission" date="2019-03" db="EMBL/GenBank/DDBJ databases">
        <title>Novel transposon Tn6433 accelerates the dissemination of tet(E) in Aeromonas from aerobic biofilm under oxytetracycline stress.</title>
        <authorList>
            <person name="Shi Y."/>
            <person name="Tian Z."/>
            <person name="Zhang Y."/>
            <person name="Zhang H."/>
            <person name="Yang M."/>
        </authorList>
    </citation>
    <scope>NUCLEOTIDE SEQUENCE [LARGE SCALE GENOMIC DNA]</scope>
    <source>
        <strain evidence="1 2">T5-8</strain>
    </source>
</reference>